<proteinExistence type="predicted"/>
<feature type="transmembrane region" description="Helical" evidence="1">
    <location>
        <begin position="266"/>
        <end position="288"/>
    </location>
</feature>
<feature type="transmembrane region" description="Helical" evidence="1">
    <location>
        <begin position="364"/>
        <end position="380"/>
    </location>
</feature>
<keyword evidence="1" id="KW-0812">Transmembrane</keyword>
<feature type="transmembrane region" description="Helical" evidence="1">
    <location>
        <begin position="172"/>
        <end position="190"/>
    </location>
</feature>
<dbReference type="EMBL" id="FUKI01000119">
    <property type="protein sequence ID" value="SJM93376.1"/>
    <property type="molecule type" value="Genomic_DNA"/>
</dbReference>
<gene>
    <name evidence="4" type="ORF">CRENPOLYSF1_430067</name>
</gene>
<dbReference type="InterPro" id="IPR050879">
    <property type="entry name" value="Acyltransferase_3"/>
</dbReference>
<feature type="transmembrane region" description="Helical" evidence="1">
    <location>
        <begin position="334"/>
        <end position="352"/>
    </location>
</feature>
<evidence type="ECO:0000256" key="1">
    <source>
        <dbReference type="SAM" id="Phobius"/>
    </source>
</evidence>
<dbReference type="OrthoDB" id="9767863at2"/>
<dbReference type="RefSeq" id="WP_087143810.1">
    <property type="nucleotide sequence ID" value="NZ_FUKI01000119.1"/>
</dbReference>
<dbReference type="PANTHER" id="PTHR23028:SF53">
    <property type="entry name" value="ACYL_TRANSF_3 DOMAIN-CONTAINING PROTEIN"/>
    <property type="match status" value="1"/>
</dbReference>
<feature type="transmembrane region" description="Helical" evidence="1">
    <location>
        <begin position="82"/>
        <end position="101"/>
    </location>
</feature>
<keyword evidence="1" id="KW-0472">Membrane</keyword>
<feature type="transmembrane region" description="Helical" evidence="1">
    <location>
        <begin position="300"/>
        <end position="322"/>
    </location>
</feature>
<keyword evidence="5" id="KW-1185">Reference proteome</keyword>
<feature type="domain" description="Acyltransferase 3" evidence="2">
    <location>
        <begin position="16"/>
        <end position="348"/>
    </location>
</feature>
<protein>
    <submittedName>
        <fullName evidence="4">Acyltransferase</fullName>
    </submittedName>
</protein>
<dbReference type="AlphaFoldDB" id="A0A1R4HB27"/>
<dbReference type="Pfam" id="PF01757">
    <property type="entry name" value="Acyl_transf_3"/>
    <property type="match status" value="1"/>
</dbReference>
<evidence type="ECO:0000259" key="3">
    <source>
        <dbReference type="Pfam" id="PF19040"/>
    </source>
</evidence>
<organism evidence="4 5">
    <name type="scientific">Crenothrix polyspora</name>
    <dbReference type="NCBI Taxonomy" id="360316"/>
    <lineage>
        <taxon>Bacteria</taxon>
        <taxon>Pseudomonadati</taxon>
        <taxon>Pseudomonadota</taxon>
        <taxon>Gammaproteobacteria</taxon>
        <taxon>Methylococcales</taxon>
        <taxon>Crenotrichaceae</taxon>
        <taxon>Crenothrix</taxon>
    </lineage>
</organism>
<evidence type="ECO:0000313" key="4">
    <source>
        <dbReference type="EMBL" id="SJM93376.1"/>
    </source>
</evidence>
<accession>A0A1R4HB27</accession>
<dbReference type="GO" id="GO:0016747">
    <property type="term" value="F:acyltransferase activity, transferring groups other than amino-acyl groups"/>
    <property type="evidence" value="ECO:0007669"/>
    <property type="project" value="InterPro"/>
</dbReference>
<name>A0A1R4HB27_9GAMM</name>
<feature type="transmembrane region" description="Helical" evidence="1">
    <location>
        <begin position="20"/>
        <end position="35"/>
    </location>
</feature>
<dbReference type="InterPro" id="IPR043968">
    <property type="entry name" value="SGNH"/>
</dbReference>
<keyword evidence="4" id="KW-0808">Transferase</keyword>
<feature type="domain" description="SGNH" evidence="3">
    <location>
        <begin position="414"/>
        <end position="665"/>
    </location>
</feature>
<feature type="transmembrane region" description="Helical" evidence="1">
    <location>
        <begin position="240"/>
        <end position="260"/>
    </location>
</feature>
<dbReference type="Proteomes" id="UP000195667">
    <property type="component" value="Unassembled WGS sequence"/>
</dbReference>
<dbReference type="PANTHER" id="PTHR23028">
    <property type="entry name" value="ACETYLTRANSFERASE"/>
    <property type="match status" value="1"/>
</dbReference>
<dbReference type="InterPro" id="IPR002656">
    <property type="entry name" value="Acyl_transf_3_dom"/>
</dbReference>
<feature type="transmembrane region" description="Helical" evidence="1">
    <location>
        <begin position="41"/>
        <end position="61"/>
    </location>
</feature>
<dbReference type="GO" id="GO:0016020">
    <property type="term" value="C:membrane"/>
    <property type="evidence" value="ECO:0007669"/>
    <property type="project" value="TreeGrafter"/>
</dbReference>
<reference evidence="5" key="1">
    <citation type="submission" date="2017-02" db="EMBL/GenBank/DDBJ databases">
        <authorList>
            <person name="Daims H."/>
        </authorList>
    </citation>
    <scope>NUCLEOTIDE SEQUENCE [LARGE SCALE GENOMIC DNA]</scope>
</reference>
<evidence type="ECO:0000259" key="2">
    <source>
        <dbReference type="Pfam" id="PF01757"/>
    </source>
</evidence>
<dbReference type="Pfam" id="PF19040">
    <property type="entry name" value="SGNH"/>
    <property type="match status" value="1"/>
</dbReference>
<dbReference type="GO" id="GO:0009103">
    <property type="term" value="P:lipopolysaccharide biosynthetic process"/>
    <property type="evidence" value="ECO:0007669"/>
    <property type="project" value="TreeGrafter"/>
</dbReference>
<evidence type="ECO:0000313" key="5">
    <source>
        <dbReference type="Proteomes" id="UP000195667"/>
    </source>
</evidence>
<sequence>MPKTVTPIPHSHYRSDIDGLRALAILLVIIFHAFPKFLRGGFIGVDIFFVISGYLITGIIIKEQQQGCFSLLHFYSRRIHRIFPSLIVVLIFCLVVGWFILLPNEYETLGKHIAAGSVYISNFVLQSESGYFDNQAEYKPLLHLWSLSIEEQFYCFFPLLLMLCQRFRLNPLYSILTCLIISFFLNIANIKLQPTQVFFYPHTRAWELLIGSAVSCLKTYYAENTVSLIKKYFSTYNIKFFANIVSWFGLILIVFAWYTFDSKKILFPSGWALIPTIGASCLIIAGQNTWFNSRILSNKIAVSIGLISYPLYLWHWVLLSFIHITEIDAPNARLKITIIVISIFLAWVSYYFVERKIRFQKNKILSAALLITLLFIGYLGRCIQQHKINVINYKDNTSVNNALSIKKPVLSTQCHAKFPHADFCQIQHSENLPTALLVGDSHANHLYDGLITKTNVTGGNLLNLAVGDCFPFFDNPDYFNKNCRPLINQALEMAISTPSIKTIILASRALTELNQQSFIAKKQLSHYVNIPPHVLIDSDPYLIFQKGMKNTLQRLTKTGKTIVFVLDTPDLEFEPAACINRPWRLSGLTTKIPCAISRSRVTHRRQKYLAIIRQVLNEFPSVKVWDTLPSLCDDNYCWASKEGQILYHDSNHLNTAGAVYVSKHFTLED</sequence>
<keyword evidence="4" id="KW-0012">Acyltransferase</keyword>
<keyword evidence="1" id="KW-1133">Transmembrane helix</keyword>